<dbReference type="InterPro" id="IPR025979">
    <property type="entry name" value="ChrR-like_cupin_dom"/>
</dbReference>
<name>A0A7U7GA43_9GAMM</name>
<gene>
    <name evidence="6" type="ORF">BN874_1850017</name>
</gene>
<dbReference type="SUPFAM" id="SSF51182">
    <property type="entry name" value="RmlC-like cupins"/>
    <property type="match status" value="1"/>
</dbReference>
<dbReference type="Gene3D" id="2.60.120.10">
    <property type="entry name" value="Jelly Rolls"/>
    <property type="match status" value="1"/>
</dbReference>
<evidence type="ECO:0000313" key="6">
    <source>
        <dbReference type="EMBL" id="CDH44717.1"/>
    </source>
</evidence>
<evidence type="ECO:0000256" key="3">
    <source>
        <dbReference type="ARBA" id="ARBA00022989"/>
    </source>
</evidence>
<dbReference type="InterPro" id="IPR014710">
    <property type="entry name" value="RmlC-like_jellyroll"/>
</dbReference>
<accession>A0A7U7GA43</accession>
<sequence>MNRNQAESLAGDYVLGTLSGSELTEFEAALAGNPGLRQQVAAWEQRLTPLAVTLSEATPRPALWEAIEAALDAAGPPATVTVRAQEGEWRTLAPGVAVKLLLVDQDAGFQSFLLRLAPGCQLPAHDHGALEECLLLEGDMLIGDRYYTVGDYHAALPGSQHAPLSTRNGGLVFLRSELRPELMA</sequence>
<dbReference type="InterPro" id="IPR051474">
    <property type="entry name" value="Anti-sigma-K/W_factor"/>
</dbReference>
<dbReference type="GO" id="GO:0006417">
    <property type="term" value="P:regulation of translation"/>
    <property type="evidence" value="ECO:0007669"/>
    <property type="project" value="TreeGrafter"/>
</dbReference>
<dbReference type="AlphaFoldDB" id="A0A7U7GA43"/>
<dbReference type="GO" id="GO:0016989">
    <property type="term" value="F:sigma factor antagonist activity"/>
    <property type="evidence" value="ECO:0007669"/>
    <property type="project" value="TreeGrafter"/>
</dbReference>
<dbReference type="GO" id="GO:0016020">
    <property type="term" value="C:membrane"/>
    <property type="evidence" value="ECO:0007669"/>
    <property type="project" value="UniProtKB-SubCell"/>
</dbReference>
<dbReference type="PANTHER" id="PTHR37461">
    <property type="entry name" value="ANTI-SIGMA-K FACTOR RSKA"/>
    <property type="match status" value="1"/>
</dbReference>
<dbReference type="OrthoDB" id="345639at2"/>
<evidence type="ECO:0000259" key="5">
    <source>
        <dbReference type="Pfam" id="PF12973"/>
    </source>
</evidence>
<dbReference type="InterPro" id="IPR041916">
    <property type="entry name" value="Anti_sigma_zinc_sf"/>
</dbReference>
<keyword evidence="2" id="KW-0812">Transmembrane</keyword>
<evidence type="ECO:0000256" key="1">
    <source>
        <dbReference type="ARBA" id="ARBA00004167"/>
    </source>
</evidence>
<dbReference type="RefSeq" id="WP_051497567.1">
    <property type="nucleotide sequence ID" value="NZ_CBTK010000096.1"/>
</dbReference>
<dbReference type="PANTHER" id="PTHR37461:SF1">
    <property type="entry name" value="ANTI-SIGMA-K FACTOR RSKA"/>
    <property type="match status" value="1"/>
</dbReference>
<evidence type="ECO:0000256" key="4">
    <source>
        <dbReference type="ARBA" id="ARBA00023136"/>
    </source>
</evidence>
<feature type="domain" description="ChrR-like cupin" evidence="5">
    <location>
        <begin position="79"/>
        <end position="173"/>
    </location>
</feature>
<keyword evidence="7" id="KW-1185">Reference proteome</keyword>
<dbReference type="Gene3D" id="1.10.10.1320">
    <property type="entry name" value="Anti-sigma factor, zinc-finger domain"/>
    <property type="match status" value="1"/>
</dbReference>
<organism evidence="6 7">
    <name type="scientific">Candidatus Contendobacter odensis Run_B_J11</name>
    <dbReference type="NCBI Taxonomy" id="1400861"/>
    <lineage>
        <taxon>Bacteria</taxon>
        <taxon>Pseudomonadati</taxon>
        <taxon>Pseudomonadota</taxon>
        <taxon>Gammaproteobacteria</taxon>
        <taxon>Candidatus Competibacteraceae</taxon>
        <taxon>Candidatus Contendibacter</taxon>
    </lineage>
</organism>
<evidence type="ECO:0000313" key="7">
    <source>
        <dbReference type="Proteomes" id="UP000019184"/>
    </source>
</evidence>
<proteinExistence type="predicted"/>
<evidence type="ECO:0000256" key="2">
    <source>
        <dbReference type="ARBA" id="ARBA00022692"/>
    </source>
</evidence>
<comment type="subcellular location">
    <subcellularLocation>
        <location evidence="1">Membrane</location>
        <topology evidence="1">Single-pass membrane protein</topology>
    </subcellularLocation>
</comment>
<dbReference type="Pfam" id="PF12973">
    <property type="entry name" value="Cupin_7"/>
    <property type="match status" value="1"/>
</dbReference>
<comment type="caution">
    <text evidence="6">The sequence shown here is derived from an EMBL/GenBank/DDBJ whole genome shotgun (WGS) entry which is preliminary data.</text>
</comment>
<dbReference type="InterPro" id="IPR011051">
    <property type="entry name" value="RmlC_Cupin_sf"/>
</dbReference>
<keyword evidence="3" id="KW-1133">Transmembrane helix</keyword>
<dbReference type="Proteomes" id="UP000019184">
    <property type="component" value="Unassembled WGS sequence"/>
</dbReference>
<keyword evidence="4" id="KW-0472">Membrane</keyword>
<protein>
    <recommendedName>
        <fullName evidence="5">ChrR-like cupin domain-containing protein</fullName>
    </recommendedName>
</protein>
<dbReference type="EMBL" id="CBTK010000096">
    <property type="protein sequence ID" value="CDH44717.1"/>
    <property type="molecule type" value="Genomic_DNA"/>
</dbReference>
<reference evidence="6 7" key="1">
    <citation type="journal article" date="2014" name="ISME J.">
        <title>Candidatus Competibacter-lineage genomes retrieved from metagenomes reveal functional metabolic diversity.</title>
        <authorList>
            <person name="McIlroy S.J."/>
            <person name="Albertsen M."/>
            <person name="Andresen E.K."/>
            <person name="Saunders A.M."/>
            <person name="Kristiansen R."/>
            <person name="Stokholm-Bjerregaard M."/>
            <person name="Nielsen K.L."/>
            <person name="Nielsen P.H."/>
        </authorList>
    </citation>
    <scope>NUCLEOTIDE SEQUENCE [LARGE SCALE GENOMIC DNA]</scope>
    <source>
        <strain evidence="6 7">Run_B_J11</strain>
    </source>
</reference>